<dbReference type="Proteomes" id="UP000243205">
    <property type="component" value="Unassembled WGS sequence"/>
</dbReference>
<dbReference type="RefSeq" id="WP_092076375.1">
    <property type="nucleotide sequence ID" value="NZ_CALFZY010000037.1"/>
</dbReference>
<accession>A0A1G6Z664</accession>
<name>A0A1G6Z664_9BACT</name>
<evidence type="ECO:0000313" key="2">
    <source>
        <dbReference type="Proteomes" id="UP000243205"/>
    </source>
</evidence>
<evidence type="ECO:0000313" key="1">
    <source>
        <dbReference type="EMBL" id="SDD97457.1"/>
    </source>
</evidence>
<reference evidence="2" key="1">
    <citation type="submission" date="2016-10" db="EMBL/GenBank/DDBJ databases">
        <authorList>
            <person name="Varghese N."/>
            <person name="Submissions S."/>
        </authorList>
    </citation>
    <scope>NUCLEOTIDE SEQUENCE [LARGE SCALE GENOMIC DNA]</scope>
    <source>
        <strain evidence="2">DSM 8987</strain>
    </source>
</reference>
<proteinExistence type="predicted"/>
<sequence length="129" mass="14075">MFTLLCHPQKPGLCNSARLLIWLWLCLFVLAASGPATTTIWLSDVPVSVELCTPDQPEEHIATSPVPVEAENLFCKSVAIVPPATARLLRLAISACFFPDNSHHLRVPHRHGLLPLSPRPPPQSSNISS</sequence>
<keyword evidence="2" id="KW-1185">Reference proteome</keyword>
<dbReference type="AlphaFoldDB" id="A0A1G6Z664"/>
<organism evidence="1 2">
    <name type="scientific">Desulfuromonas thiophila</name>
    <dbReference type="NCBI Taxonomy" id="57664"/>
    <lineage>
        <taxon>Bacteria</taxon>
        <taxon>Pseudomonadati</taxon>
        <taxon>Thermodesulfobacteriota</taxon>
        <taxon>Desulfuromonadia</taxon>
        <taxon>Desulfuromonadales</taxon>
        <taxon>Desulfuromonadaceae</taxon>
        <taxon>Desulfuromonas</taxon>
    </lineage>
</organism>
<dbReference type="STRING" id="57664.SAMN05661003_102291"/>
<dbReference type="EMBL" id="FNAQ01000002">
    <property type="protein sequence ID" value="SDD97457.1"/>
    <property type="molecule type" value="Genomic_DNA"/>
</dbReference>
<protein>
    <submittedName>
        <fullName evidence="1">Uncharacterized protein</fullName>
    </submittedName>
</protein>
<gene>
    <name evidence="1" type="ORF">SAMN05661003_102291</name>
</gene>